<feature type="region of interest" description="Disordered" evidence="1">
    <location>
        <begin position="1"/>
        <end position="45"/>
    </location>
</feature>
<dbReference type="Proteomes" id="UP001165124">
    <property type="component" value="Unassembled WGS sequence"/>
</dbReference>
<gene>
    <name evidence="2" type="ORF">Arub01_47100</name>
</gene>
<evidence type="ECO:0000256" key="1">
    <source>
        <dbReference type="SAM" id="MobiDB-lite"/>
    </source>
</evidence>
<organism evidence="2 3">
    <name type="scientific">Actinomadura rubrobrunea</name>
    <dbReference type="NCBI Taxonomy" id="115335"/>
    <lineage>
        <taxon>Bacteria</taxon>
        <taxon>Bacillati</taxon>
        <taxon>Actinomycetota</taxon>
        <taxon>Actinomycetes</taxon>
        <taxon>Streptosporangiales</taxon>
        <taxon>Thermomonosporaceae</taxon>
        <taxon>Actinomadura</taxon>
    </lineage>
</organism>
<dbReference type="AlphaFoldDB" id="A0A9W6UW95"/>
<evidence type="ECO:0000313" key="2">
    <source>
        <dbReference type="EMBL" id="GLW66466.1"/>
    </source>
</evidence>
<dbReference type="EMBL" id="BSRZ01000015">
    <property type="protein sequence ID" value="GLW66466.1"/>
    <property type="molecule type" value="Genomic_DNA"/>
</dbReference>
<protein>
    <submittedName>
        <fullName evidence="2">Uncharacterized protein</fullName>
    </submittedName>
</protein>
<keyword evidence="3" id="KW-1185">Reference proteome</keyword>
<reference evidence="2" key="1">
    <citation type="submission" date="2023-02" db="EMBL/GenBank/DDBJ databases">
        <title>Actinomadura rubrobrunea NBRC 14622.</title>
        <authorList>
            <person name="Ichikawa N."/>
            <person name="Sato H."/>
            <person name="Tonouchi N."/>
        </authorList>
    </citation>
    <scope>NUCLEOTIDE SEQUENCE</scope>
    <source>
        <strain evidence="2">NBRC 14622</strain>
    </source>
</reference>
<sequence length="71" mass="7786">MNACNANDGAAGRHVHDVDDGQPDGRLPPPASRIGEPTSQVRRIGKDESIFRLARDDRLKITNIPLHFDPS</sequence>
<accession>A0A9W6UW95</accession>
<proteinExistence type="predicted"/>
<name>A0A9W6UW95_9ACTN</name>
<evidence type="ECO:0000313" key="3">
    <source>
        <dbReference type="Proteomes" id="UP001165124"/>
    </source>
</evidence>
<comment type="caution">
    <text evidence="2">The sequence shown here is derived from an EMBL/GenBank/DDBJ whole genome shotgun (WGS) entry which is preliminary data.</text>
</comment>